<keyword evidence="2" id="KW-1185">Reference proteome</keyword>
<dbReference type="Proteomes" id="UP000095280">
    <property type="component" value="Unplaced"/>
</dbReference>
<evidence type="ECO:0000313" key="2">
    <source>
        <dbReference type="Proteomes" id="UP000095280"/>
    </source>
</evidence>
<sequence>SDGVFNRASAVGRASQKSGQQQQRQRAVGGGRRRASNRPGSAAKEKSCATDAGENRSTGGEAIEVLYLQLDRKEITLEEARLELPKLRQQPPSSKLASTGNLEPPSAGGQRPSTRTTARPPEPRRTTARLRAAN</sequence>
<evidence type="ECO:0000313" key="3">
    <source>
        <dbReference type="WBParaSite" id="maker-unitig_32434-snap-gene-0.1-mRNA-1"/>
    </source>
</evidence>
<proteinExistence type="predicted"/>
<dbReference type="WBParaSite" id="maker-unitig_32434-snap-gene-0.1-mRNA-1">
    <property type="protein sequence ID" value="maker-unitig_32434-snap-gene-0.1-mRNA-1"/>
    <property type="gene ID" value="maker-unitig_32434-snap-gene-0.1"/>
</dbReference>
<feature type="compositionally biased region" description="Low complexity" evidence="1">
    <location>
        <begin position="12"/>
        <end position="27"/>
    </location>
</feature>
<protein>
    <submittedName>
        <fullName evidence="3">CG32763</fullName>
    </submittedName>
</protein>
<feature type="region of interest" description="Disordered" evidence="1">
    <location>
        <begin position="82"/>
        <end position="134"/>
    </location>
</feature>
<evidence type="ECO:0000256" key="1">
    <source>
        <dbReference type="SAM" id="MobiDB-lite"/>
    </source>
</evidence>
<name>A0A1I8FF28_9PLAT</name>
<accession>A0A1I8FF28</accession>
<dbReference type="AlphaFoldDB" id="A0A1I8FF28"/>
<organism evidence="2 3">
    <name type="scientific">Macrostomum lignano</name>
    <dbReference type="NCBI Taxonomy" id="282301"/>
    <lineage>
        <taxon>Eukaryota</taxon>
        <taxon>Metazoa</taxon>
        <taxon>Spiralia</taxon>
        <taxon>Lophotrochozoa</taxon>
        <taxon>Platyhelminthes</taxon>
        <taxon>Rhabditophora</taxon>
        <taxon>Macrostomorpha</taxon>
        <taxon>Macrostomida</taxon>
        <taxon>Macrostomidae</taxon>
        <taxon>Macrostomum</taxon>
    </lineage>
</organism>
<feature type="region of interest" description="Disordered" evidence="1">
    <location>
        <begin position="1"/>
        <end position="61"/>
    </location>
</feature>
<feature type="compositionally biased region" description="Polar residues" evidence="1">
    <location>
        <begin position="90"/>
        <end position="101"/>
    </location>
</feature>
<reference evidence="3" key="1">
    <citation type="submission" date="2016-11" db="UniProtKB">
        <authorList>
            <consortium name="WormBaseParasite"/>
        </authorList>
    </citation>
    <scope>IDENTIFICATION</scope>
</reference>